<dbReference type="AlphaFoldDB" id="A0A423PNV6"/>
<dbReference type="Proteomes" id="UP000285310">
    <property type="component" value="Unassembled WGS sequence"/>
</dbReference>
<evidence type="ECO:0000313" key="2">
    <source>
        <dbReference type="Proteomes" id="UP000285310"/>
    </source>
</evidence>
<dbReference type="OrthoDB" id="7062407at2"/>
<dbReference type="EMBL" id="AYKG01000029">
    <property type="protein sequence ID" value="ROO27211.1"/>
    <property type="molecule type" value="Genomic_DNA"/>
</dbReference>
<keyword evidence="2" id="KW-1185">Reference proteome</keyword>
<gene>
    <name evidence="1" type="ORF">SAJA_09830</name>
</gene>
<dbReference type="Pfam" id="PF10698">
    <property type="entry name" value="DUF2505"/>
    <property type="match status" value="1"/>
</dbReference>
<dbReference type="RefSeq" id="WP_123658459.1">
    <property type="nucleotide sequence ID" value="NZ_AYKG01000029.1"/>
</dbReference>
<reference evidence="1 2" key="1">
    <citation type="submission" date="2013-10" db="EMBL/GenBank/DDBJ databases">
        <title>Salinisphaera japonica YTM-1 Genome Sequencing.</title>
        <authorList>
            <person name="Lai Q."/>
            <person name="Li C."/>
            <person name="Shao Z."/>
        </authorList>
    </citation>
    <scope>NUCLEOTIDE SEQUENCE [LARGE SCALE GENOMIC DNA]</scope>
    <source>
        <strain evidence="1 2">YTM-1</strain>
    </source>
</reference>
<dbReference type="InterPro" id="IPR019639">
    <property type="entry name" value="DUF2505"/>
</dbReference>
<name>A0A423PNV6_9GAMM</name>
<evidence type="ECO:0000313" key="1">
    <source>
        <dbReference type="EMBL" id="ROO27211.1"/>
    </source>
</evidence>
<evidence type="ECO:0008006" key="3">
    <source>
        <dbReference type="Google" id="ProtNLM"/>
    </source>
</evidence>
<comment type="caution">
    <text evidence="1">The sequence shown here is derived from an EMBL/GenBank/DDBJ whole genome shotgun (WGS) entry which is preliminary data.</text>
</comment>
<organism evidence="1 2">
    <name type="scientific">Salinisphaera japonica YTM-1</name>
    <dbReference type="NCBI Taxonomy" id="1209778"/>
    <lineage>
        <taxon>Bacteria</taxon>
        <taxon>Pseudomonadati</taxon>
        <taxon>Pseudomonadota</taxon>
        <taxon>Gammaproteobacteria</taxon>
        <taxon>Salinisphaerales</taxon>
        <taxon>Salinisphaeraceae</taxon>
        <taxon>Salinisphaera</taxon>
    </lineage>
</organism>
<dbReference type="InParanoid" id="A0A423PNV6"/>
<accession>A0A423PNV6</accession>
<sequence length="164" mass="18399">MKFEETFDFDYPAETILKMFGDKDYYLKKYERMGGDAPEVLDTNAEGDKFSITVRHALDASRMSFPDFIKSRLGDSLYLKQTDAWQLDQARGRIDIDIEKAPVAIHADMHLENQGSGSRMTLAYEIDASIPLIGGKVEKAVAGPIAKHTKKDLKITNDMAADYA</sequence>
<protein>
    <recommendedName>
        <fullName evidence="3">DUF2505 domain-containing protein</fullName>
    </recommendedName>
</protein>
<proteinExistence type="predicted"/>